<proteinExistence type="predicted"/>
<sequence>MRTASRDVPEAGMDHVHLGSPRVVCCLLPLPHDNSALLTIIWYFTDCQGLSEAAVKLSMGGALLLRQSCKSELPSLHGQWEQAGLRLRVAGGGACFLWNRRHITEFSPTPPTSPPPNNSPSVALWELVVPFRPNGSASRRGFTSYLSDLLCAGPRAGPKTVLLQRLEGQPATTRRRQMSRDPGSPTAEPSPQSGLSAFFEVSTPRFRPAGQAGRSTRDLHSTTVRLHLRTNIPTEHGMPTSHLALISSSKY</sequence>
<name>A0AA40EQQ3_9PEZI</name>
<evidence type="ECO:0000313" key="2">
    <source>
        <dbReference type="EMBL" id="KAK0743756.1"/>
    </source>
</evidence>
<dbReference type="Proteomes" id="UP001172155">
    <property type="component" value="Unassembled WGS sequence"/>
</dbReference>
<evidence type="ECO:0000256" key="1">
    <source>
        <dbReference type="SAM" id="MobiDB-lite"/>
    </source>
</evidence>
<feature type="region of interest" description="Disordered" evidence="1">
    <location>
        <begin position="164"/>
        <end position="195"/>
    </location>
</feature>
<keyword evidence="3" id="KW-1185">Reference proteome</keyword>
<protein>
    <submittedName>
        <fullName evidence="2">Uncharacterized protein</fullName>
    </submittedName>
</protein>
<accession>A0AA40EQQ3</accession>
<evidence type="ECO:0000313" key="3">
    <source>
        <dbReference type="Proteomes" id="UP001172155"/>
    </source>
</evidence>
<dbReference type="AlphaFoldDB" id="A0AA40EQQ3"/>
<gene>
    <name evidence="2" type="ORF">B0T18DRAFT_190262</name>
</gene>
<comment type="caution">
    <text evidence="2">The sequence shown here is derived from an EMBL/GenBank/DDBJ whole genome shotgun (WGS) entry which is preliminary data.</text>
</comment>
<reference evidence="2" key="1">
    <citation type="submission" date="2023-06" db="EMBL/GenBank/DDBJ databases">
        <title>Genome-scale phylogeny and comparative genomics of the fungal order Sordariales.</title>
        <authorList>
            <consortium name="Lawrence Berkeley National Laboratory"/>
            <person name="Hensen N."/>
            <person name="Bonometti L."/>
            <person name="Westerberg I."/>
            <person name="Brannstrom I.O."/>
            <person name="Guillou S."/>
            <person name="Cros-Aarteil S."/>
            <person name="Calhoun S."/>
            <person name="Haridas S."/>
            <person name="Kuo A."/>
            <person name="Mondo S."/>
            <person name="Pangilinan J."/>
            <person name="Riley R."/>
            <person name="LaButti K."/>
            <person name="Andreopoulos B."/>
            <person name="Lipzen A."/>
            <person name="Chen C."/>
            <person name="Yanf M."/>
            <person name="Daum C."/>
            <person name="Ng V."/>
            <person name="Clum A."/>
            <person name="Steindorff A."/>
            <person name="Ohm R."/>
            <person name="Martin F."/>
            <person name="Silar P."/>
            <person name="Natvig D."/>
            <person name="Lalanne C."/>
            <person name="Gautier V."/>
            <person name="Ament-velasquez S.L."/>
            <person name="Kruys A."/>
            <person name="Hutchinson M.I."/>
            <person name="Powell A.J."/>
            <person name="Barry K."/>
            <person name="Miller A.N."/>
            <person name="Grigoriev I.V."/>
            <person name="Debuchy R."/>
            <person name="Gladieux P."/>
            <person name="Thoren M.H."/>
            <person name="Johannesson H."/>
        </authorList>
    </citation>
    <scope>NUCLEOTIDE SEQUENCE</scope>
    <source>
        <strain evidence="2">SMH3187-1</strain>
    </source>
</reference>
<dbReference type="EMBL" id="JAUKUD010000005">
    <property type="protein sequence ID" value="KAK0743756.1"/>
    <property type="molecule type" value="Genomic_DNA"/>
</dbReference>
<organism evidence="2 3">
    <name type="scientific">Schizothecium vesticola</name>
    <dbReference type="NCBI Taxonomy" id="314040"/>
    <lineage>
        <taxon>Eukaryota</taxon>
        <taxon>Fungi</taxon>
        <taxon>Dikarya</taxon>
        <taxon>Ascomycota</taxon>
        <taxon>Pezizomycotina</taxon>
        <taxon>Sordariomycetes</taxon>
        <taxon>Sordariomycetidae</taxon>
        <taxon>Sordariales</taxon>
        <taxon>Schizotheciaceae</taxon>
        <taxon>Schizothecium</taxon>
    </lineage>
</organism>